<gene>
    <name evidence="1" type="ORF">BC643_1486</name>
</gene>
<reference evidence="1 2" key="1">
    <citation type="submission" date="2018-09" db="EMBL/GenBank/DDBJ databases">
        <title>Genomic Encyclopedia of Archaeal and Bacterial Type Strains, Phase II (KMG-II): from individual species to whole genera.</title>
        <authorList>
            <person name="Goeker M."/>
        </authorList>
    </citation>
    <scope>NUCLEOTIDE SEQUENCE [LARGE SCALE GENOMIC DNA]</scope>
    <source>
        <strain evidence="1 2">DSM 27148</strain>
    </source>
</reference>
<keyword evidence="2" id="KW-1185">Reference proteome</keyword>
<evidence type="ECO:0000313" key="1">
    <source>
        <dbReference type="EMBL" id="RKD91137.1"/>
    </source>
</evidence>
<proteinExistence type="predicted"/>
<comment type="caution">
    <text evidence="1">The sequence shown here is derived from an EMBL/GenBank/DDBJ whole genome shotgun (WGS) entry which is preliminary data.</text>
</comment>
<evidence type="ECO:0000313" key="2">
    <source>
        <dbReference type="Proteomes" id="UP000283387"/>
    </source>
</evidence>
<dbReference type="RefSeq" id="WP_170154490.1">
    <property type="nucleotide sequence ID" value="NZ_RAPN01000001.1"/>
</dbReference>
<dbReference type="EMBL" id="RAPN01000001">
    <property type="protein sequence ID" value="RKD91137.1"/>
    <property type="molecule type" value="Genomic_DNA"/>
</dbReference>
<dbReference type="InterPro" id="IPR007366">
    <property type="entry name" value="DUF432"/>
</dbReference>
<dbReference type="Proteomes" id="UP000283387">
    <property type="component" value="Unassembled WGS sequence"/>
</dbReference>
<dbReference type="Pfam" id="PF04254">
    <property type="entry name" value="DUF432"/>
    <property type="match status" value="1"/>
</dbReference>
<dbReference type="AlphaFoldDB" id="A0A419W6P6"/>
<accession>A0A419W6P6</accession>
<organism evidence="1 2">
    <name type="scientific">Mangrovibacterium diazotrophicum</name>
    <dbReference type="NCBI Taxonomy" id="1261403"/>
    <lineage>
        <taxon>Bacteria</taxon>
        <taxon>Pseudomonadati</taxon>
        <taxon>Bacteroidota</taxon>
        <taxon>Bacteroidia</taxon>
        <taxon>Marinilabiliales</taxon>
        <taxon>Prolixibacteraceae</taxon>
        <taxon>Mangrovibacterium</taxon>
    </lineage>
</organism>
<protein>
    <submittedName>
        <fullName evidence="1">Uncharacterized protein DUF432</fullName>
    </submittedName>
</protein>
<name>A0A419W6P6_9BACT</name>
<sequence>MPRQKNIWGKHEGKLNQQIQFESGFCSLQLKYFTGGWSVVQQKKAEPVAEATFQILNEDTNLPDAHLFQTGRSANLFIQPALPPKSVVFRGNKKIIIRPHQTLRIYIATPIYIQLYYKQVDADHFLAEYETERITDTWFGEPDSGSPAFSVGSRFATTPEELDATKYEIIVPVNIQNNTTQLLDLQRLLIRVELMNVYLVGDHLMADLETIEFKGQGQVGNLHFSTDKAVHGSSPLLISKARQASNRTILGHSFHFIKQMTQL</sequence>